<dbReference type="PANTHER" id="PTHR36153">
    <property type="entry name" value="INNER MEMBRANE PROTEIN-RELATED"/>
    <property type="match status" value="1"/>
</dbReference>
<feature type="transmembrane region" description="Helical" evidence="1">
    <location>
        <begin position="56"/>
        <end position="77"/>
    </location>
</feature>
<name>A0A447RIW7_KLEPN</name>
<keyword evidence="1" id="KW-1133">Transmembrane helix</keyword>
<gene>
    <name evidence="2" type="ORF">NCTC13635_00819</name>
</gene>
<organism evidence="2 3">
    <name type="scientific">Klebsiella pneumoniae</name>
    <dbReference type="NCBI Taxonomy" id="573"/>
    <lineage>
        <taxon>Bacteria</taxon>
        <taxon>Pseudomonadati</taxon>
        <taxon>Pseudomonadota</taxon>
        <taxon>Gammaproteobacteria</taxon>
        <taxon>Enterobacterales</taxon>
        <taxon>Enterobacteriaceae</taxon>
        <taxon>Klebsiella/Raoultella group</taxon>
        <taxon>Klebsiella</taxon>
        <taxon>Klebsiella pneumoniae complex</taxon>
    </lineage>
</organism>
<protein>
    <submittedName>
        <fullName evidence="2">Type VI secretion protein VasK</fullName>
    </submittedName>
</protein>
<dbReference type="Proteomes" id="UP000282433">
    <property type="component" value="Chromosome"/>
</dbReference>
<keyword evidence="1" id="KW-0472">Membrane</keyword>
<dbReference type="InterPro" id="IPR053156">
    <property type="entry name" value="T6SS_TssM-like"/>
</dbReference>
<sequence length="468" mass="51950">MDNVNKPVAISVAATVIVCIAAVTLLVLLGGLAWWLWAMDRATQWETLRPLIATGFIIWGMALSLLVLGFMAFRLLIKDKVKPSAAPVRQPTRPAGREALYAPLKKYLHARYRLRWRRKVRLLLVTGDDAAIEQLVPGLRQQHWLEGNRTVLIYGGSLASEPDREKYIALRKLRRGRPLDGIVRVMPSSLTLTPLISESDLHGLEKISELLGYAAPVWLWKLCDSEWPQADRAVQAVGVSFPLRATEDDVARQLAQMLPTLREQGMRQIAEETRHDFLLRLGQQLIDGEIAQWRRQLAPWLTASRQRLALRGLMFSLPEPRAVDPYQEADTSPASQPHLLTLPATWQGIVDDCRRLRGHHVGMAWERGLACGLLAILGLWAAGLLLSFALNYSQIASVAGKARDLVAHPSVSDYQLTALHALRNEAGRLVHDGQKGGALVSALWSGPSSATIKRRPTLVRCGKSSPDT</sequence>
<proteinExistence type="predicted"/>
<keyword evidence="1" id="KW-0812">Transmembrane</keyword>
<evidence type="ECO:0000313" key="3">
    <source>
        <dbReference type="Proteomes" id="UP000282433"/>
    </source>
</evidence>
<evidence type="ECO:0000256" key="1">
    <source>
        <dbReference type="SAM" id="Phobius"/>
    </source>
</evidence>
<feature type="transmembrane region" description="Helical" evidence="1">
    <location>
        <begin position="369"/>
        <end position="390"/>
    </location>
</feature>
<dbReference type="PANTHER" id="PTHR36153:SF1">
    <property type="entry name" value="TYPE VI SECRETION SYSTEM COMPONENT TSSM1"/>
    <property type="match status" value="1"/>
</dbReference>
<dbReference type="AlphaFoldDB" id="A0A447RIW7"/>
<feature type="transmembrane region" description="Helical" evidence="1">
    <location>
        <begin position="12"/>
        <end position="36"/>
    </location>
</feature>
<accession>A0A447RIW7</accession>
<dbReference type="EMBL" id="LR134162">
    <property type="protein sequence ID" value="VEA99790.1"/>
    <property type="molecule type" value="Genomic_DNA"/>
</dbReference>
<reference evidence="2 3" key="1">
    <citation type="submission" date="2018-12" db="EMBL/GenBank/DDBJ databases">
        <authorList>
            <consortium name="Pathogen Informatics"/>
        </authorList>
    </citation>
    <scope>NUCLEOTIDE SEQUENCE [LARGE SCALE GENOMIC DNA]</scope>
    <source>
        <strain evidence="2 3">NCTC13635</strain>
    </source>
</reference>
<evidence type="ECO:0000313" key="2">
    <source>
        <dbReference type="EMBL" id="VEA99790.1"/>
    </source>
</evidence>